<dbReference type="SUPFAM" id="SSF51338">
    <property type="entry name" value="Composite domain of metallo-dependent hydrolases"/>
    <property type="match status" value="2"/>
</dbReference>
<evidence type="ECO:0000256" key="1">
    <source>
        <dbReference type="ARBA" id="ARBA00022801"/>
    </source>
</evidence>
<dbReference type="InterPro" id="IPR032466">
    <property type="entry name" value="Metal_Hydrolase"/>
</dbReference>
<dbReference type="InterPro" id="IPR011059">
    <property type="entry name" value="Metal-dep_hydrolase_composite"/>
</dbReference>
<dbReference type="InterPro" id="IPR050287">
    <property type="entry name" value="MTA/SAH_deaminase"/>
</dbReference>
<dbReference type="PANTHER" id="PTHR43794:SF11">
    <property type="entry name" value="AMIDOHYDROLASE-RELATED DOMAIN-CONTAINING PROTEIN"/>
    <property type="match status" value="1"/>
</dbReference>
<dbReference type="SUPFAM" id="SSF51556">
    <property type="entry name" value="Metallo-dependent hydrolases"/>
    <property type="match status" value="1"/>
</dbReference>
<name>A0A381PAT3_9ZZZZ</name>
<organism evidence="3">
    <name type="scientific">marine metagenome</name>
    <dbReference type="NCBI Taxonomy" id="408172"/>
    <lineage>
        <taxon>unclassified sequences</taxon>
        <taxon>metagenomes</taxon>
        <taxon>ecological metagenomes</taxon>
    </lineage>
</organism>
<dbReference type="Gene3D" id="2.30.40.10">
    <property type="entry name" value="Urease, subunit C, domain 1"/>
    <property type="match status" value="1"/>
</dbReference>
<keyword evidence="1" id="KW-0378">Hydrolase</keyword>
<dbReference type="PANTHER" id="PTHR43794">
    <property type="entry name" value="AMINOHYDROLASE SSNA-RELATED"/>
    <property type="match status" value="1"/>
</dbReference>
<accession>A0A381PAT3</accession>
<evidence type="ECO:0000259" key="2">
    <source>
        <dbReference type="Pfam" id="PF01979"/>
    </source>
</evidence>
<proteinExistence type="predicted"/>
<sequence length="443" mass="47554">MLDVTTNRYLADVAITCDQNFTVIRDAAIDVNEGRITSIGPQSEAPPHQGAVHDLGGLVMPGLVNSHAHTPMTLVRGAGDGLPLLEWLTKVMWPREGQMTPEDVLWGMRLGASEMLRAGVTSTCEMYLFEESVVEASTEAGIRLVMTPGIISALHADDFGSTDGRLATITEFHKHYHDPERGVTVGFGPHSAYDLPLEFCAEVAAAARDLDALLHIHVCETQAEGMDLESANDGRSTVQLLAENGVLDGRVIAAHSVWLNDADIETYAHHDVSVAHCPVSNMKLGSGVAAVRAMRSRGIEVGLGTDGPASNDDLDLWQEIKFAPLLARVVATDAAAMSPRDALWMATSEGARAVGNRDVGTLESGQRADFIRVNLDDPTFVPVTSTDELIAHLAWSGSGRHVTDVWVGGEQVVADRQCLRIDVERAMAEVQTRGLRLASDSGT</sequence>
<dbReference type="AlphaFoldDB" id="A0A381PAT3"/>
<dbReference type="Pfam" id="PF01979">
    <property type="entry name" value="Amidohydro_1"/>
    <property type="match status" value="1"/>
</dbReference>
<evidence type="ECO:0000313" key="3">
    <source>
        <dbReference type="EMBL" id="SUZ64085.1"/>
    </source>
</evidence>
<dbReference type="InterPro" id="IPR006680">
    <property type="entry name" value="Amidohydro-rel"/>
</dbReference>
<feature type="domain" description="Amidohydrolase-related" evidence="2">
    <location>
        <begin position="58"/>
        <end position="412"/>
    </location>
</feature>
<dbReference type="Gene3D" id="3.20.20.140">
    <property type="entry name" value="Metal-dependent hydrolases"/>
    <property type="match status" value="1"/>
</dbReference>
<dbReference type="EMBL" id="UINC01000928">
    <property type="protein sequence ID" value="SUZ64085.1"/>
    <property type="molecule type" value="Genomic_DNA"/>
</dbReference>
<dbReference type="GO" id="GO:0016810">
    <property type="term" value="F:hydrolase activity, acting on carbon-nitrogen (but not peptide) bonds"/>
    <property type="evidence" value="ECO:0007669"/>
    <property type="project" value="InterPro"/>
</dbReference>
<gene>
    <name evidence="3" type="ORF">METZ01_LOCUS16939</name>
</gene>
<dbReference type="CDD" id="cd01298">
    <property type="entry name" value="ATZ_TRZ_like"/>
    <property type="match status" value="1"/>
</dbReference>
<protein>
    <recommendedName>
        <fullName evidence="2">Amidohydrolase-related domain-containing protein</fullName>
    </recommendedName>
</protein>
<reference evidence="3" key="1">
    <citation type="submission" date="2018-05" db="EMBL/GenBank/DDBJ databases">
        <authorList>
            <person name="Lanie J.A."/>
            <person name="Ng W.-L."/>
            <person name="Kazmierczak K.M."/>
            <person name="Andrzejewski T.M."/>
            <person name="Davidsen T.M."/>
            <person name="Wayne K.J."/>
            <person name="Tettelin H."/>
            <person name="Glass J.I."/>
            <person name="Rusch D."/>
            <person name="Podicherti R."/>
            <person name="Tsui H.-C.T."/>
            <person name="Winkler M.E."/>
        </authorList>
    </citation>
    <scope>NUCLEOTIDE SEQUENCE</scope>
</reference>